<dbReference type="Pfam" id="PF00005">
    <property type="entry name" value="ABC_tran"/>
    <property type="match status" value="2"/>
</dbReference>
<reference evidence="10 11" key="1">
    <citation type="journal article" date="2019" name="Nat. Microbiol.">
        <title>Mediterranean grassland soil C-N compound turnover is dependent on rainfall and depth, and is mediated by genomically divergent microorganisms.</title>
        <authorList>
            <person name="Diamond S."/>
            <person name="Andeer P.F."/>
            <person name="Li Z."/>
            <person name="Crits-Christoph A."/>
            <person name="Burstein D."/>
            <person name="Anantharaman K."/>
            <person name="Lane K.R."/>
            <person name="Thomas B.C."/>
            <person name="Pan C."/>
            <person name="Northen T.R."/>
            <person name="Banfield J.F."/>
        </authorList>
    </citation>
    <scope>NUCLEOTIDE SEQUENCE [LARGE SCALE GENOMIC DNA]</scope>
    <source>
        <strain evidence="10">NP_8</strain>
    </source>
</reference>
<feature type="domain" description="ABC transporter" evidence="9">
    <location>
        <begin position="246"/>
        <end position="490"/>
    </location>
</feature>
<evidence type="ECO:0000256" key="3">
    <source>
        <dbReference type="ARBA" id="ARBA00022475"/>
    </source>
</evidence>
<keyword evidence="2" id="KW-0813">Transport</keyword>
<evidence type="ECO:0000313" key="11">
    <source>
        <dbReference type="Proteomes" id="UP000318834"/>
    </source>
</evidence>
<keyword evidence="8" id="KW-0472">Membrane</keyword>
<dbReference type="SUPFAM" id="SSF52540">
    <property type="entry name" value="P-loop containing nucleoside triphosphate hydrolases"/>
    <property type="match status" value="2"/>
</dbReference>
<sequence>MRSISKAFGPTVAVDGVDLDLLPGEIHGLVGENGAGKSTLMRVLSGFYADYAGELAIDGRAVRILSPGQARALGIGLVHQELSLVPELTVADNIFLGREPSARLPGFINLAAARAQARLLCDELGVYLHPEARVARLSIAERQLVEIAKGVALNPRVLILDEPTSSLTHQEIGRLLDIVRSLAARGMTLVYISHKLDEVFAVADRITVLRDGKRVATAAVSEWTDATLVQAMVGRDLSSLFPRRRAERGEVRLEVRNLGRTGAFHRVSFAVRSGEVLGLYGLIGSGRTALAEALFGLAPAWDGDILVDGVSVVIRSPRDAIGHGIAMTPEDRRVRGLVPMLPVRTNLSLRALRALSPMGLINGHREYGEVQRMIETLAIRTPSHAVEVSTLSGGNQQKIVIGRWLMIPPKVLILDEPTRGIDVGAKAEVHAIIDRLAGDGLAVLFISSELPEILGMSDRILVMRNGTVAGAFSRQDATEERIMAVAAGVAGEVRAS</sequence>
<evidence type="ECO:0000256" key="6">
    <source>
        <dbReference type="ARBA" id="ARBA00022840"/>
    </source>
</evidence>
<organism evidence="10 11">
    <name type="scientific">Candidatus Segetimicrobium genomatis</name>
    <dbReference type="NCBI Taxonomy" id="2569760"/>
    <lineage>
        <taxon>Bacteria</taxon>
        <taxon>Bacillati</taxon>
        <taxon>Candidatus Sysuimicrobiota</taxon>
        <taxon>Candidatus Sysuimicrobiia</taxon>
        <taxon>Candidatus Sysuimicrobiales</taxon>
        <taxon>Candidatus Segetimicrobiaceae</taxon>
        <taxon>Candidatus Segetimicrobium</taxon>
    </lineage>
</organism>
<evidence type="ECO:0000256" key="1">
    <source>
        <dbReference type="ARBA" id="ARBA00004202"/>
    </source>
</evidence>
<evidence type="ECO:0000256" key="5">
    <source>
        <dbReference type="ARBA" id="ARBA00022741"/>
    </source>
</evidence>
<keyword evidence="5" id="KW-0547">Nucleotide-binding</keyword>
<comment type="caution">
    <text evidence="10">The sequence shown here is derived from an EMBL/GenBank/DDBJ whole genome shotgun (WGS) entry which is preliminary data.</text>
</comment>
<accession>A0A537IL24</accession>
<evidence type="ECO:0000256" key="2">
    <source>
        <dbReference type="ARBA" id="ARBA00022448"/>
    </source>
</evidence>
<name>A0A537IL24_9BACT</name>
<evidence type="ECO:0000256" key="4">
    <source>
        <dbReference type="ARBA" id="ARBA00022737"/>
    </source>
</evidence>
<evidence type="ECO:0000256" key="7">
    <source>
        <dbReference type="ARBA" id="ARBA00022967"/>
    </source>
</evidence>
<dbReference type="InterPro" id="IPR017871">
    <property type="entry name" value="ABC_transporter-like_CS"/>
</dbReference>
<dbReference type="InterPro" id="IPR003593">
    <property type="entry name" value="AAA+_ATPase"/>
</dbReference>
<evidence type="ECO:0000256" key="8">
    <source>
        <dbReference type="ARBA" id="ARBA00023136"/>
    </source>
</evidence>
<gene>
    <name evidence="10" type="ORF">E6H05_11690</name>
</gene>
<dbReference type="PROSITE" id="PS00211">
    <property type="entry name" value="ABC_TRANSPORTER_1"/>
    <property type="match status" value="1"/>
</dbReference>
<keyword evidence="6 10" id="KW-0067">ATP-binding</keyword>
<dbReference type="CDD" id="cd03216">
    <property type="entry name" value="ABC_Carb_Monos_I"/>
    <property type="match status" value="1"/>
</dbReference>
<dbReference type="GO" id="GO:0005886">
    <property type="term" value="C:plasma membrane"/>
    <property type="evidence" value="ECO:0007669"/>
    <property type="project" value="UniProtKB-SubCell"/>
</dbReference>
<evidence type="ECO:0000259" key="9">
    <source>
        <dbReference type="PROSITE" id="PS50893"/>
    </source>
</evidence>
<keyword evidence="3" id="KW-1003">Cell membrane</keyword>
<dbReference type="AlphaFoldDB" id="A0A537IL24"/>
<dbReference type="CDD" id="cd03215">
    <property type="entry name" value="ABC_Carb_Monos_II"/>
    <property type="match status" value="1"/>
</dbReference>
<keyword evidence="7" id="KW-1278">Translocase</keyword>
<dbReference type="PROSITE" id="PS50893">
    <property type="entry name" value="ABC_TRANSPORTER_2"/>
    <property type="match status" value="2"/>
</dbReference>
<protein>
    <submittedName>
        <fullName evidence="10">Sugar ABC transporter ATP-binding protein</fullName>
    </submittedName>
</protein>
<comment type="subcellular location">
    <subcellularLocation>
        <location evidence="1">Cell membrane</location>
        <topology evidence="1">Peripheral membrane protein</topology>
    </subcellularLocation>
</comment>
<dbReference type="GO" id="GO:0016887">
    <property type="term" value="F:ATP hydrolysis activity"/>
    <property type="evidence" value="ECO:0007669"/>
    <property type="project" value="InterPro"/>
</dbReference>
<dbReference type="InterPro" id="IPR050107">
    <property type="entry name" value="ABC_carbohydrate_import_ATPase"/>
</dbReference>
<dbReference type="GO" id="GO:0005524">
    <property type="term" value="F:ATP binding"/>
    <property type="evidence" value="ECO:0007669"/>
    <property type="project" value="UniProtKB-KW"/>
</dbReference>
<dbReference type="PANTHER" id="PTHR43790:SF9">
    <property type="entry name" value="GALACTOFURANOSE TRANSPORTER ATP-BINDING PROTEIN YTFR"/>
    <property type="match status" value="1"/>
</dbReference>
<dbReference type="PANTHER" id="PTHR43790">
    <property type="entry name" value="CARBOHYDRATE TRANSPORT ATP-BINDING PROTEIN MG119-RELATED"/>
    <property type="match status" value="1"/>
</dbReference>
<feature type="domain" description="ABC transporter" evidence="9">
    <location>
        <begin position="1"/>
        <end position="236"/>
    </location>
</feature>
<evidence type="ECO:0000313" key="10">
    <source>
        <dbReference type="EMBL" id="TMI72013.1"/>
    </source>
</evidence>
<dbReference type="FunFam" id="3.40.50.300:FF:000127">
    <property type="entry name" value="Ribose import ATP-binding protein RbsA"/>
    <property type="match status" value="1"/>
</dbReference>
<dbReference type="InterPro" id="IPR003439">
    <property type="entry name" value="ABC_transporter-like_ATP-bd"/>
</dbReference>
<dbReference type="SMART" id="SM00382">
    <property type="entry name" value="AAA"/>
    <property type="match status" value="2"/>
</dbReference>
<keyword evidence="4" id="KW-0677">Repeat</keyword>
<dbReference type="InterPro" id="IPR027417">
    <property type="entry name" value="P-loop_NTPase"/>
</dbReference>
<proteinExistence type="predicted"/>
<dbReference type="Gene3D" id="3.40.50.300">
    <property type="entry name" value="P-loop containing nucleotide triphosphate hydrolases"/>
    <property type="match status" value="2"/>
</dbReference>
<dbReference type="EMBL" id="VBAP01000095">
    <property type="protein sequence ID" value="TMI72013.1"/>
    <property type="molecule type" value="Genomic_DNA"/>
</dbReference>
<dbReference type="Proteomes" id="UP000318834">
    <property type="component" value="Unassembled WGS sequence"/>
</dbReference>